<protein>
    <submittedName>
        <fullName evidence="1">Uncharacterized protein</fullName>
    </submittedName>
</protein>
<dbReference type="EMBL" id="SNRY01002150">
    <property type="protein sequence ID" value="KAA6326525.1"/>
    <property type="molecule type" value="Genomic_DNA"/>
</dbReference>
<proteinExistence type="predicted"/>
<dbReference type="AlphaFoldDB" id="A0A5J4QYZ3"/>
<accession>A0A5J4QYZ3</accession>
<dbReference type="InterPro" id="IPR016181">
    <property type="entry name" value="Acyl_CoA_acyltransferase"/>
</dbReference>
<dbReference type="SUPFAM" id="SSF55729">
    <property type="entry name" value="Acyl-CoA N-acyltransferases (Nat)"/>
    <property type="match status" value="1"/>
</dbReference>
<feature type="non-terminal residue" evidence="1">
    <location>
        <position position="76"/>
    </location>
</feature>
<dbReference type="Pfam" id="PF13527">
    <property type="entry name" value="Acetyltransf_9"/>
    <property type="match status" value="1"/>
</dbReference>
<sequence length="76" mass="9161">MNVKKQVKELWKLCFNEEEAFVDMYFDLRYNSDRNMYIRRDDRIISSLDMIPYPMTFCGTNIRTSYISGACTHPDY</sequence>
<comment type="caution">
    <text evidence="1">The sequence shown here is derived from an EMBL/GenBank/DDBJ whole genome shotgun (WGS) entry which is preliminary data.</text>
</comment>
<dbReference type="Gene3D" id="3.40.630.30">
    <property type="match status" value="1"/>
</dbReference>
<organism evidence="1">
    <name type="scientific">termite gut metagenome</name>
    <dbReference type="NCBI Taxonomy" id="433724"/>
    <lineage>
        <taxon>unclassified sequences</taxon>
        <taxon>metagenomes</taxon>
        <taxon>organismal metagenomes</taxon>
    </lineage>
</organism>
<evidence type="ECO:0000313" key="1">
    <source>
        <dbReference type="EMBL" id="KAA6326525.1"/>
    </source>
</evidence>
<gene>
    <name evidence="1" type="ORF">EZS27_024375</name>
</gene>
<reference evidence="1" key="1">
    <citation type="submission" date="2019-03" db="EMBL/GenBank/DDBJ databases">
        <title>Single cell metagenomics reveals metabolic interactions within the superorganism composed of flagellate Streblomastix strix and complex community of Bacteroidetes bacteria on its surface.</title>
        <authorList>
            <person name="Treitli S.C."/>
            <person name="Kolisko M."/>
            <person name="Husnik F."/>
            <person name="Keeling P."/>
            <person name="Hampl V."/>
        </authorList>
    </citation>
    <scope>NUCLEOTIDE SEQUENCE</scope>
    <source>
        <strain evidence="1">STM</strain>
    </source>
</reference>
<name>A0A5J4QYZ3_9ZZZZ</name>